<comment type="caution">
    <text evidence="2">The sequence shown here is derived from an EMBL/GenBank/DDBJ whole genome shotgun (WGS) entry which is preliminary data.</text>
</comment>
<gene>
    <name evidence="2" type="ORF">F9K24_21425</name>
</gene>
<dbReference type="EMBL" id="WBUI01000042">
    <property type="protein sequence ID" value="KAB2928904.1"/>
    <property type="molecule type" value="Genomic_DNA"/>
</dbReference>
<name>A0A833GXG9_9LEPT</name>
<keyword evidence="1" id="KW-0812">Transmembrane</keyword>
<keyword evidence="1" id="KW-1133">Transmembrane helix</keyword>
<sequence>MPWLQLYKAIFRYGIVVLLTVFSSCVAFYPTARLERDRAGELHIVYPSTKTSGLHTACNGERCAVLFYVRDYISVSFPPPGAIVDDRLMLYLAVTDAKRQPLEGRQRRIDDFARAESGLTGDGYGIFAYRDGFLVVYRINRSFYLGTFDADGNPLIRRRHFYTAQEQIGEPGRIMDVRMVNDRLFLFFVQPPDDLYSGGWQLRGVNYDVGTQTTAEFTNMISRQEGWYNAHRMVASFYEGEALIVWSEVDTSLNHQRFRYYYAMWNEKGGSEERAILLPAESQCNGDIEARQTADLTSIRIRCGSRTYDQTFRRGRPVGGLQEAGD</sequence>
<organism evidence="2 3">
    <name type="scientific">Leptonema illini</name>
    <dbReference type="NCBI Taxonomy" id="183"/>
    <lineage>
        <taxon>Bacteria</taxon>
        <taxon>Pseudomonadati</taxon>
        <taxon>Spirochaetota</taxon>
        <taxon>Spirochaetia</taxon>
        <taxon>Leptospirales</taxon>
        <taxon>Leptospiraceae</taxon>
        <taxon>Leptonema</taxon>
    </lineage>
</organism>
<evidence type="ECO:0000313" key="3">
    <source>
        <dbReference type="Proteomes" id="UP000460298"/>
    </source>
</evidence>
<accession>A0A833GXG9</accession>
<dbReference type="Proteomes" id="UP000460298">
    <property type="component" value="Unassembled WGS sequence"/>
</dbReference>
<protein>
    <submittedName>
        <fullName evidence="2">Uncharacterized protein</fullName>
    </submittedName>
</protein>
<reference evidence="2 3" key="1">
    <citation type="submission" date="2019-10" db="EMBL/GenBank/DDBJ databases">
        <title>Extracellular Electron Transfer in a Candidatus Methanoperedens spp. Enrichment Culture.</title>
        <authorList>
            <person name="Berger S."/>
            <person name="Rangel Shaw D."/>
            <person name="Berben T."/>
            <person name="In 'T Zandt M."/>
            <person name="Frank J."/>
            <person name="Reimann J."/>
            <person name="Jetten M.S.M."/>
            <person name="Welte C.U."/>
        </authorList>
    </citation>
    <scope>NUCLEOTIDE SEQUENCE [LARGE SCALE GENOMIC DNA]</scope>
    <source>
        <strain evidence="2">SB12</strain>
    </source>
</reference>
<evidence type="ECO:0000256" key="1">
    <source>
        <dbReference type="SAM" id="Phobius"/>
    </source>
</evidence>
<dbReference type="AlphaFoldDB" id="A0A833GXG9"/>
<keyword evidence="1" id="KW-0472">Membrane</keyword>
<feature type="transmembrane region" description="Helical" evidence="1">
    <location>
        <begin position="6"/>
        <end position="29"/>
    </location>
</feature>
<evidence type="ECO:0000313" key="2">
    <source>
        <dbReference type="EMBL" id="KAB2928904.1"/>
    </source>
</evidence>
<proteinExistence type="predicted"/>